<dbReference type="InterPro" id="IPR044974">
    <property type="entry name" value="Disease_R_plants"/>
</dbReference>
<dbReference type="Pfam" id="PF00931">
    <property type="entry name" value="NB-ARC"/>
    <property type="match status" value="1"/>
</dbReference>
<dbReference type="RefSeq" id="XP_030513696.1">
    <property type="nucleotide sequence ID" value="XM_030657836.2"/>
</dbReference>
<dbReference type="Gene3D" id="3.40.50.300">
    <property type="entry name" value="P-loop containing nucleotide triphosphate hydrolases"/>
    <property type="match status" value="1"/>
</dbReference>
<dbReference type="OrthoDB" id="1434263at2759"/>
<dbReference type="PROSITE" id="PS51257">
    <property type="entry name" value="PROKAR_LIPOPROTEIN"/>
    <property type="match status" value="1"/>
</dbReference>
<dbReference type="GeneID" id="115727597"/>
<reference evidence="3" key="2">
    <citation type="submission" date="2025-08" db="UniProtKB">
        <authorList>
            <consortium name="RefSeq"/>
        </authorList>
    </citation>
    <scope>IDENTIFICATION</scope>
    <source>
        <tissue evidence="3">Leaf</tissue>
    </source>
</reference>
<evidence type="ECO:0000259" key="1">
    <source>
        <dbReference type="Pfam" id="PF00931"/>
    </source>
</evidence>
<dbReference type="AlphaFoldDB" id="A0A8B8MUC6"/>
<organism evidence="2 3">
    <name type="scientific">Rhodamnia argentea</name>
    <dbReference type="NCBI Taxonomy" id="178133"/>
    <lineage>
        <taxon>Eukaryota</taxon>
        <taxon>Viridiplantae</taxon>
        <taxon>Streptophyta</taxon>
        <taxon>Embryophyta</taxon>
        <taxon>Tracheophyta</taxon>
        <taxon>Spermatophyta</taxon>
        <taxon>Magnoliopsida</taxon>
        <taxon>eudicotyledons</taxon>
        <taxon>Gunneridae</taxon>
        <taxon>Pentapetalae</taxon>
        <taxon>rosids</taxon>
        <taxon>malvids</taxon>
        <taxon>Myrtales</taxon>
        <taxon>Myrtaceae</taxon>
        <taxon>Myrtoideae</taxon>
        <taxon>Myrteae</taxon>
        <taxon>Australasian group</taxon>
        <taxon>Rhodamnia</taxon>
    </lineage>
</organism>
<dbReference type="PANTHER" id="PTHR11017">
    <property type="entry name" value="LEUCINE-RICH REPEAT-CONTAINING PROTEIN"/>
    <property type="match status" value="1"/>
</dbReference>
<dbReference type="GO" id="GO:0006952">
    <property type="term" value="P:defense response"/>
    <property type="evidence" value="ECO:0007669"/>
    <property type="project" value="InterPro"/>
</dbReference>
<dbReference type="PRINTS" id="PR00364">
    <property type="entry name" value="DISEASERSIST"/>
</dbReference>
<accession>A0A8B8MUC6</accession>
<dbReference type="KEGG" id="rarg:115727597"/>
<proteinExistence type="predicted"/>
<name>A0A8B8MUC6_9MYRT</name>
<dbReference type="PANTHER" id="PTHR11017:SF292">
    <property type="entry name" value="AAA+ ATPASE DOMAIN-CONTAINING PROTEIN"/>
    <property type="match status" value="1"/>
</dbReference>
<reference evidence="2" key="1">
    <citation type="submission" date="2025-05" db="UniProtKB">
        <authorList>
            <consortium name="RefSeq"/>
        </authorList>
    </citation>
    <scope>NUCLEOTIDE SEQUENCE [LARGE SCALE GENOMIC DNA]</scope>
</reference>
<gene>
    <name evidence="3" type="primary">LOC115727597</name>
</gene>
<feature type="domain" description="NB-ARC" evidence="1">
    <location>
        <begin position="12"/>
        <end position="171"/>
    </location>
</feature>
<evidence type="ECO:0000313" key="2">
    <source>
        <dbReference type="Proteomes" id="UP000827889"/>
    </source>
</evidence>
<keyword evidence="2" id="KW-1185">Reference proteome</keyword>
<dbReference type="InterPro" id="IPR027417">
    <property type="entry name" value="P-loop_NTPase"/>
</dbReference>
<dbReference type="Proteomes" id="UP000827889">
    <property type="component" value="Chromosome 1"/>
</dbReference>
<protein>
    <submittedName>
        <fullName evidence="3">Disease resistance protein Roq1-like</fullName>
    </submittedName>
</protein>
<dbReference type="InterPro" id="IPR002182">
    <property type="entry name" value="NB-ARC"/>
</dbReference>
<dbReference type="SUPFAM" id="SSF52540">
    <property type="entry name" value="P-loop containing nucleoside triphosphate hydrolases"/>
    <property type="match status" value="1"/>
</dbReference>
<dbReference type="GO" id="GO:0043531">
    <property type="term" value="F:ADP binding"/>
    <property type="evidence" value="ECO:0007669"/>
    <property type="project" value="InterPro"/>
</dbReference>
<evidence type="ECO:0000313" key="3">
    <source>
        <dbReference type="RefSeq" id="XP_030513696.1"/>
    </source>
</evidence>
<sequence length="444" mass="49959">MKSQVQNVESILDMRSGDEVQDRGLMVGLWGMGCLGKTTLAKLIYNRIFTKFQDAAFIEIGSDSIKNLQITMLRALTHAKLRVINRHGGIASMKERLKCKKILLILDGAEDIRHIDGLIGKGSDYLKNGSRIIVTTRNKRVLRTRGATIYEVKALEDHAARQLLRAYASKNGEEGISKELVERALQCTGRVPSALRVLGSGFCGQNKNKNDGGRGIELKIFESWSDPTIHKELVKSFDGLKDATMEGIFLDIACFFNGWNRKYVEGFLGIRHVKRSDADSYDVVAHIANDHVTALVERSLITDDNGTLQVHPLIKLMGQKVADGEVPLNLKKRSRLWCWDDVAKALSDDEGEYDVEAIVCAPEETKELKYIDSSAFKRLKKLSFLIMINVQVKTFPDCIDLPRQLRWFEWPEFPASRLKFSPTPWNPAVLAVRKSLSSRNQGEP</sequence>